<evidence type="ECO:0000313" key="9">
    <source>
        <dbReference type="EMBL" id="OIT37162.1"/>
    </source>
</evidence>
<dbReference type="GO" id="GO:0003729">
    <property type="term" value="F:mRNA binding"/>
    <property type="evidence" value="ECO:0007669"/>
    <property type="project" value="UniProtKB-ARBA"/>
</dbReference>
<dbReference type="KEGG" id="nau:109241143"/>
<dbReference type="SMART" id="SM00356">
    <property type="entry name" value="ZnF_C3H1"/>
    <property type="match status" value="6"/>
</dbReference>
<keyword evidence="5" id="KW-0238">DNA-binding</keyword>
<dbReference type="PROSITE" id="PS50103">
    <property type="entry name" value="ZF_C3H1"/>
    <property type="match status" value="6"/>
</dbReference>
<name>A0A314L6G9_NICAT</name>
<comment type="caution">
    <text evidence="9">The sequence shown here is derived from an EMBL/GenBank/DDBJ whole genome shotgun (WGS) entry which is preliminary data.</text>
</comment>
<evidence type="ECO:0000256" key="5">
    <source>
        <dbReference type="ARBA" id="ARBA00023125"/>
    </source>
</evidence>
<dbReference type="PANTHER" id="PTHR12506">
    <property type="entry name" value="PROTEIN PHOSPHATASE RELATED"/>
    <property type="match status" value="1"/>
</dbReference>
<evidence type="ECO:0000313" key="10">
    <source>
        <dbReference type="Proteomes" id="UP000187609"/>
    </source>
</evidence>
<dbReference type="Pfam" id="PF00642">
    <property type="entry name" value="zf-CCCH"/>
    <property type="match status" value="6"/>
</dbReference>
<dbReference type="EMBL" id="MJEQ01000342">
    <property type="protein sequence ID" value="OIT37162.1"/>
    <property type="molecule type" value="Genomic_DNA"/>
</dbReference>
<dbReference type="OrthoDB" id="411372at2759"/>
<evidence type="ECO:0000256" key="7">
    <source>
        <dbReference type="SAM" id="MobiDB-lite"/>
    </source>
</evidence>
<dbReference type="InterPro" id="IPR000571">
    <property type="entry name" value="Znf_CCCH"/>
</dbReference>
<proteinExistence type="predicted"/>
<evidence type="ECO:0000259" key="8">
    <source>
        <dbReference type="PROSITE" id="PS50103"/>
    </source>
</evidence>
<protein>
    <submittedName>
        <fullName evidence="9">Zinc finger ccch domain-containing protein 37</fullName>
    </submittedName>
</protein>
<keyword evidence="10" id="KW-1185">Reference proteome</keyword>
<dbReference type="GeneID" id="109241143"/>
<feature type="zinc finger region" description="C3H1-type" evidence="6">
    <location>
        <begin position="157"/>
        <end position="185"/>
    </location>
</feature>
<evidence type="ECO:0000256" key="1">
    <source>
        <dbReference type="ARBA" id="ARBA00022723"/>
    </source>
</evidence>
<feature type="domain" description="C3H1-type" evidence="8">
    <location>
        <begin position="207"/>
        <end position="235"/>
    </location>
</feature>
<sequence>MANQLYGYNPSSNAGIAAGSNLSRTTTRSMDDYLSMDNNKTLLGSSSYFGSSGYSFSSPTMLFNQSDSYNPSASKIPGLAAYQSSWTAPPGVDVAQPPAADSYFSSLKRSSSDALYHRTLLGARNTIGQAEAWFSANPLAKRPRFESASNLSIYPQRPGEKDCAHYMQTRTCKFGDSCKFDHPIWVPEGGIPDWKEVPVITESLPERPGEPDCPYFMKTQKCKFGNRCKFNHPKDNTAHLGSVQNSDVPVLPERPSEPSCAFYMKTGTCKFGATCKFHHPRDIQLPSPKQESGSAENPGSANNEMTEDVNLVKPLSVPALLHNSKGLPIRPGEVDCPFYLKTGSCKYGGTCRYNHPERTAAIGPALVASPATHLNIGMVNPAASLLQNLDPRLTQTMLGLLPPVYPQRPGQIECDFYMKTGECKFGERCKFHHPLDRSAPVVSAKDVQQPNVKLTLAGLPRREGAVHCPYYMKTGMCKYGATCKFDHPPPGEVLGMATSQGASLSVEGEDTLDVKEQQQ</sequence>
<feature type="domain" description="C3H1-type" evidence="8">
    <location>
        <begin position="157"/>
        <end position="185"/>
    </location>
</feature>
<evidence type="ECO:0000256" key="3">
    <source>
        <dbReference type="ARBA" id="ARBA00022771"/>
    </source>
</evidence>
<keyword evidence="2" id="KW-0677">Repeat</keyword>
<feature type="zinc finger region" description="C3H1-type" evidence="6">
    <location>
        <begin position="462"/>
        <end position="490"/>
    </location>
</feature>
<feature type="domain" description="C3H1-type" evidence="8">
    <location>
        <begin position="408"/>
        <end position="436"/>
    </location>
</feature>
<keyword evidence="1 6" id="KW-0479">Metal-binding</keyword>
<gene>
    <name evidence="9" type="primary">HUA1</name>
    <name evidence="9" type="ORF">A4A49_00692</name>
</gene>
<dbReference type="FunFam" id="4.10.1000.10:FF:000033">
    <property type="entry name" value="zinc finger CCCH domain-containing protein 37"/>
    <property type="match status" value="1"/>
</dbReference>
<dbReference type="Gramene" id="OIT37162">
    <property type="protein sequence ID" value="OIT37162"/>
    <property type="gene ID" value="A4A49_00692"/>
</dbReference>
<keyword evidence="3 6" id="KW-0863">Zinc-finger</keyword>
<organism evidence="9 10">
    <name type="scientific">Nicotiana attenuata</name>
    <name type="common">Coyote tobacco</name>
    <dbReference type="NCBI Taxonomy" id="49451"/>
    <lineage>
        <taxon>Eukaryota</taxon>
        <taxon>Viridiplantae</taxon>
        <taxon>Streptophyta</taxon>
        <taxon>Embryophyta</taxon>
        <taxon>Tracheophyta</taxon>
        <taxon>Spermatophyta</taxon>
        <taxon>Magnoliopsida</taxon>
        <taxon>eudicotyledons</taxon>
        <taxon>Gunneridae</taxon>
        <taxon>Pentapetalae</taxon>
        <taxon>asterids</taxon>
        <taxon>lamiids</taxon>
        <taxon>Solanales</taxon>
        <taxon>Solanaceae</taxon>
        <taxon>Nicotianoideae</taxon>
        <taxon>Nicotianeae</taxon>
        <taxon>Nicotiana</taxon>
    </lineage>
</organism>
<dbReference type="InterPro" id="IPR050974">
    <property type="entry name" value="Plant_ZF_CCCH"/>
</dbReference>
<accession>A0A314L6G9</accession>
<feature type="region of interest" description="Disordered" evidence="7">
    <location>
        <begin position="282"/>
        <end position="304"/>
    </location>
</feature>
<feature type="region of interest" description="Disordered" evidence="7">
    <location>
        <begin position="498"/>
        <end position="519"/>
    </location>
</feature>
<evidence type="ECO:0000256" key="2">
    <source>
        <dbReference type="ARBA" id="ARBA00022737"/>
    </source>
</evidence>
<keyword evidence="4 6" id="KW-0862">Zinc</keyword>
<evidence type="ECO:0000256" key="6">
    <source>
        <dbReference type="PROSITE-ProRule" id="PRU00723"/>
    </source>
</evidence>
<dbReference type="PANTHER" id="PTHR12506:SF82">
    <property type="entry name" value="ZINC FINGER CCCH DOMAIN-CONTAINING PROTEIN 64-RELATED"/>
    <property type="match status" value="1"/>
</dbReference>
<dbReference type="Proteomes" id="UP000187609">
    <property type="component" value="Unassembled WGS sequence"/>
</dbReference>
<evidence type="ECO:0000256" key="4">
    <source>
        <dbReference type="ARBA" id="ARBA00022833"/>
    </source>
</evidence>
<dbReference type="SUPFAM" id="SSF90229">
    <property type="entry name" value="CCCH zinc finger"/>
    <property type="match status" value="6"/>
</dbReference>
<feature type="zinc finger region" description="C3H1-type" evidence="6">
    <location>
        <begin position="254"/>
        <end position="282"/>
    </location>
</feature>
<feature type="zinc finger region" description="C3H1-type" evidence="6">
    <location>
        <begin position="408"/>
        <end position="436"/>
    </location>
</feature>
<reference evidence="9" key="1">
    <citation type="submission" date="2016-11" db="EMBL/GenBank/DDBJ databases">
        <title>The genome of Nicotiana attenuata.</title>
        <authorList>
            <person name="Xu S."/>
            <person name="Brockmoeller T."/>
            <person name="Gaquerel E."/>
            <person name="Navarro A."/>
            <person name="Kuhl H."/>
            <person name="Gase K."/>
            <person name="Ling Z."/>
            <person name="Zhou W."/>
            <person name="Kreitzer C."/>
            <person name="Stanke M."/>
            <person name="Tang H."/>
            <person name="Lyons E."/>
            <person name="Pandey P."/>
            <person name="Pandey S.P."/>
            <person name="Timmermann B."/>
            <person name="Baldwin I.T."/>
        </authorList>
    </citation>
    <scope>NUCLEOTIDE SEQUENCE [LARGE SCALE GENOMIC DNA]</scope>
    <source>
        <strain evidence="9">UT</strain>
    </source>
</reference>
<feature type="domain" description="C3H1-type" evidence="8">
    <location>
        <begin position="330"/>
        <end position="358"/>
    </location>
</feature>
<dbReference type="Gene3D" id="4.10.1000.10">
    <property type="entry name" value="Zinc finger, CCCH-type"/>
    <property type="match status" value="3"/>
</dbReference>
<dbReference type="InterPro" id="IPR036855">
    <property type="entry name" value="Znf_CCCH_sf"/>
</dbReference>
<feature type="domain" description="C3H1-type" evidence="8">
    <location>
        <begin position="462"/>
        <end position="490"/>
    </location>
</feature>
<feature type="domain" description="C3H1-type" evidence="8">
    <location>
        <begin position="254"/>
        <end position="282"/>
    </location>
</feature>
<dbReference type="STRING" id="49451.A0A314L6G9"/>
<dbReference type="GO" id="GO:0008270">
    <property type="term" value="F:zinc ion binding"/>
    <property type="evidence" value="ECO:0007669"/>
    <property type="project" value="UniProtKB-KW"/>
</dbReference>
<dbReference type="AlphaFoldDB" id="A0A314L6G9"/>
<dbReference type="GO" id="GO:0003677">
    <property type="term" value="F:DNA binding"/>
    <property type="evidence" value="ECO:0007669"/>
    <property type="project" value="UniProtKB-KW"/>
</dbReference>
<feature type="zinc finger region" description="C3H1-type" evidence="6">
    <location>
        <begin position="207"/>
        <end position="235"/>
    </location>
</feature>
<feature type="zinc finger region" description="C3H1-type" evidence="6">
    <location>
        <begin position="330"/>
        <end position="358"/>
    </location>
</feature>
<feature type="compositionally biased region" description="Polar residues" evidence="7">
    <location>
        <begin position="287"/>
        <end position="304"/>
    </location>
</feature>